<feature type="transmembrane region" description="Helical" evidence="8">
    <location>
        <begin position="149"/>
        <end position="166"/>
    </location>
</feature>
<evidence type="ECO:0000313" key="9">
    <source>
        <dbReference type="EMBL" id="SCC05000.1"/>
    </source>
</evidence>
<dbReference type="InterPro" id="IPR037185">
    <property type="entry name" value="EmrE-like"/>
</dbReference>
<organism evidence="9 10">
    <name type="scientific">Gilliamella intestini</name>
    <dbReference type="NCBI Taxonomy" id="1798183"/>
    <lineage>
        <taxon>Bacteria</taxon>
        <taxon>Pseudomonadati</taxon>
        <taxon>Pseudomonadota</taxon>
        <taxon>Gammaproteobacteria</taxon>
        <taxon>Orbales</taxon>
        <taxon>Orbaceae</taxon>
        <taxon>Gilliamella</taxon>
    </lineage>
</organism>
<dbReference type="RefSeq" id="WP_091122936.1">
    <property type="nucleotide sequence ID" value="NZ_FMBA01000019.1"/>
</dbReference>
<evidence type="ECO:0000256" key="6">
    <source>
        <dbReference type="ARBA" id="ARBA00022989"/>
    </source>
</evidence>
<dbReference type="GO" id="GO:0005886">
    <property type="term" value="C:plasma membrane"/>
    <property type="evidence" value="ECO:0007669"/>
    <property type="project" value="UniProtKB-SubCell"/>
</dbReference>
<feature type="transmembrane region" description="Helical" evidence="8">
    <location>
        <begin position="5"/>
        <end position="22"/>
    </location>
</feature>
<accession>A0A1C4BDU3</accession>
<proteinExistence type="inferred from homology"/>
<evidence type="ECO:0000256" key="4">
    <source>
        <dbReference type="ARBA" id="ARBA00022475"/>
    </source>
</evidence>
<feature type="transmembrane region" description="Helical" evidence="8">
    <location>
        <begin position="98"/>
        <end position="119"/>
    </location>
</feature>
<dbReference type="InterPro" id="IPR004626">
    <property type="entry name" value="RarD"/>
</dbReference>
<feature type="transmembrane region" description="Helical" evidence="8">
    <location>
        <begin position="209"/>
        <end position="229"/>
    </location>
</feature>
<evidence type="ECO:0000256" key="8">
    <source>
        <dbReference type="SAM" id="Phobius"/>
    </source>
</evidence>
<name>A0A1C4BDU3_9GAMM</name>
<feature type="transmembrane region" description="Helical" evidence="8">
    <location>
        <begin position="70"/>
        <end position="92"/>
    </location>
</feature>
<protein>
    <submittedName>
        <fullName evidence="9">Chloramphenicol-sensitive protein RarD</fullName>
    </submittedName>
</protein>
<keyword evidence="3" id="KW-0813">Transport</keyword>
<keyword evidence="6 8" id="KW-1133">Transmembrane helix</keyword>
<keyword evidence="10" id="KW-1185">Reference proteome</keyword>
<evidence type="ECO:0000256" key="5">
    <source>
        <dbReference type="ARBA" id="ARBA00022692"/>
    </source>
</evidence>
<dbReference type="Proteomes" id="UP000199698">
    <property type="component" value="Unassembled WGS sequence"/>
</dbReference>
<dbReference type="EMBL" id="FMBA01000019">
    <property type="protein sequence ID" value="SCC05000.1"/>
    <property type="molecule type" value="Genomic_DNA"/>
</dbReference>
<feature type="transmembrane region" description="Helical" evidence="8">
    <location>
        <begin position="236"/>
        <end position="259"/>
    </location>
</feature>
<evidence type="ECO:0000256" key="3">
    <source>
        <dbReference type="ARBA" id="ARBA00022448"/>
    </source>
</evidence>
<sequence length="298" mass="33552">MIKGITLLIFASCLFALLYYYPVLLQPLSIIDIFCWRLLTSFPAIIVLIIIQKKWSAVTALFTRIKQQPLYLLGLIFSSFLLTIQMMIFIWAPVNGHGLSASLGYFLLPLTMVISGQIFYKEKLSFLQKIAVGLAALGVIIEITTTGAFSWETAIIALGYPIYFITRRKLQIEGIAGTFSDFLFIFIGCLIYFSLNYNAHKIIGDIVHFPIYIPMLGIITAIAFAIYFFARQLLPLGLFGLLGYVEPVLLTIVSVLFLHETVSSEHIASYGLIWLSVCILALEGTIFVLRAIKRKRIR</sequence>
<evidence type="ECO:0000256" key="1">
    <source>
        <dbReference type="ARBA" id="ARBA00004651"/>
    </source>
</evidence>
<keyword evidence="5 8" id="KW-0812">Transmembrane</keyword>
<dbReference type="AlphaFoldDB" id="A0A1C4BDU3"/>
<dbReference type="SUPFAM" id="SSF103481">
    <property type="entry name" value="Multidrug resistance efflux transporter EmrE"/>
    <property type="match status" value="2"/>
</dbReference>
<feature type="transmembrane region" description="Helical" evidence="8">
    <location>
        <begin position="126"/>
        <end position="143"/>
    </location>
</feature>
<reference evidence="10" key="1">
    <citation type="submission" date="2016-08" db="EMBL/GenBank/DDBJ databases">
        <authorList>
            <person name="Varghese N."/>
            <person name="Submissions Spin"/>
        </authorList>
    </citation>
    <scope>NUCLEOTIDE SEQUENCE [LARGE SCALE GENOMIC DNA]</scope>
    <source>
        <strain evidence="10">R-53144</strain>
    </source>
</reference>
<evidence type="ECO:0000256" key="2">
    <source>
        <dbReference type="ARBA" id="ARBA00007362"/>
    </source>
</evidence>
<feature type="transmembrane region" description="Helical" evidence="8">
    <location>
        <begin position="28"/>
        <end position="50"/>
    </location>
</feature>
<comment type="subcellular location">
    <subcellularLocation>
        <location evidence="1">Cell membrane</location>
        <topology evidence="1">Multi-pass membrane protein</topology>
    </subcellularLocation>
</comment>
<evidence type="ECO:0000256" key="7">
    <source>
        <dbReference type="ARBA" id="ARBA00023136"/>
    </source>
</evidence>
<keyword evidence="7 8" id="KW-0472">Membrane</keyword>
<comment type="similarity">
    <text evidence="2">Belongs to the EamA transporter family.</text>
</comment>
<keyword evidence="4" id="KW-1003">Cell membrane</keyword>
<dbReference type="NCBIfam" id="TIGR00688">
    <property type="entry name" value="rarD"/>
    <property type="match status" value="1"/>
</dbReference>
<gene>
    <name evidence="9" type="ORF">GA0061080_101936</name>
</gene>
<feature type="transmembrane region" description="Helical" evidence="8">
    <location>
        <begin position="271"/>
        <end position="292"/>
    </location>
</feature>
<dbReference type="OrthoDB" id="3250831at2"/>
<feature type="transmembrane region" description="Helical" evidence="8">
    <location>
        <begin position="178"/>
        <end position="197"/>
    </location>
</feature>
<evidence type="ECO:0000313" key="10">
    <source>
        <dbReference type="Proteomes" id="UP000199698"/>
    </source>
</evidence>